<keyword evidence="8 9" id="KW-0472">Membrane</keyword>
<keyword evidence="4" id="KW-0410">Iron transport</keyword>
<feature type="transmembrane region" description="Helical" evidence="9">
    <location>
        <begin position="35"/>
        <end position="57"/>
    </location>
</feature>
<sequence>MALLSIATAFATMALKAWAWSLTGSVSILSDALESLVNLAAATFALYVLTVAAQPADAEHPFGHDKAEYFSAAAEGLLILIAAVGIMLAAWSRLQNPTALTQMSIGLLIAVAASLLNGATAWQLFRVAREEDSLVLRADAEHLLSDVWTSMAIVAGLLVIWLLPSQAWLDPVIALAVSVHLLMTGLRVIAPAIAGLMDEALPDNELRKLDAALARTLPTDAAISALRTRKSGRRRFVDGNLLVPGQLSVGEAHALCDELEDAVRAVLPECDITLHLAPMAERERH</sequence>
<dbReference type="InterPro" id="IPR058533">
    <property type="entry name" value="Cation_efflux_TM"/>
</dbReference>
<feature type="transmembrane region" description="Helical" evidence="9">
    <location>
        <begin position="143"/>
        <end position="163"/>
    </location>
</feature>
<feature type="domain" description="Cation efflux protein cytoplasmic" evidence="11">
    <location>
        <begin position="202"/>
        <end position="278"/>
    </location>
</feature>
<comment type="caution">
    <text evidence="12">The sequence shown here is derived from an EMBL/GenBank/DDBJ whole genome shotgun (WGS) entry which is preliminary data.</text>
</comment>
<dbReference type="SUPFAM" id="SSF161111">
    <property type="entry name" value="Cation efflux protein transmembrane domain-like"/>
    <property type="match status" value="1"/>
</dbReference>
<gene>
    <name evidence="12" type="ORF">DFR26_0157</name>
</gene>
<dbReference type="OrthoDB" id="9806522at2"/>
<evidence type="ECO:0000256" key="8">
    <source>
        <dbReference type="ARBA" id="ARBA00023136"/>
    </source>
</evidence>
<protein>
    <submittedName>
        <fullName evidence="12">Cation diffusion facilitator family transporter</fullName>
    </submittedName>
</protein>
<keyword evidence="13" id="KW-1185">Reference proteome</keyword>
<dbReference type="Pfam" id="PF16916">
    <property type="entry name" value="ZT_dimer"/>
    <property type="match status" value="1"/>
</dbReference>
<dbReference type="InterPro" id="IPR036837">
    <property type="entry name" value="Cation_efflux_CTD_sf"/>
</dbReference>
<proteinExistence type="inferred from homology"/>
<name>A0A3E0H9U5_9GAMM</name>
<dbReference type="InterPro" id="IPR027470">
    <property type="entry name" value="Cation_efflux_CTD"/>
</dbReference>
<evidence type="ECO:0000256" key="9">
    <source>
        <dbReference type="SAM" id="Phobius"/>
    </source>
</evidence>
<dbReference type="GO" id="GO:0005886">
    <property type="term" value="C:plasma membrane"/>
    <property type="evidence" value="ECO:0007669"/>
    <property type="project" value="TreeGrafter"/>
</dbReference>
<keyword evidence="6" id="KW-0406">Ion transport</keyword>
<reference evidence="12 13" key="1">
    <citation type="submission" date="2018-08" db="EMBL/GenBank/DDBJ databases">
        <title>Genomic Encyclopedia of Type Strains, Phase IV (KMG-IV): sequencing the most valuable type-strain genomes for metagenomic binning, comparative biology and taxonomic classification.</title>
        <authorList>
            <person name="Goeker M."/>
        </authorList>
    </citation>
    <scope>NUCLEOTIDE SEQUENCE [LARGE SCALE GENOMIC DNA]</scope>
    <source>
        <strain evidence="12 13">DSM 26022</strain>
    </source>
</reference>
<dbReference type="Gene3D" id="3.30.70.1350">
    <property type="entry name" value="Cation efflux protein, cytoplasmic domain"/>
    <property type="match status" value="1"/>
</dbReference>
<keyword evidence="4" id="KW-0408">Iron</keyword>
<dbReference type="Gene3D" id="1.20.1510.10">
    <property type="entry name" value="Cation efflux protein transmembrane domain"/>
    <property type="match status" value="1"/>
</dbReference>
<evidence type="ECO:0000256" key="7">
    <source>
        <dbReference type="ARBA" id="ARBA00022989"/>
    </source>
</evidence>
<feature type="domain" description="Cation efflux protein transmembrane" evidence="10">
    <location>
        <begin position="3"/>
        <end position="197"/>
    </location>
</feature>
<evidence type="ECO:0000313" key="13">
    <source>
        <dbReference type="Proteomes" id="UP000256774"/>
    </source>
</evidence>
<evidence type="ECO:0000256" key="6">
    <source>
        <dbReference type="ARBA" id="ARBA00022906"/>
    </source>
</evidence>
<evidence type="ECO:0000259" key="11">
    <source>
        <dbReference type="Pfam" id="PF16916"/>
    </source>
</evidence>
<dbReference type="AlphaFoldDB" id="A0A3E0H9U5"/>
<dbReference type="RefSeq" id="WP_116207044.1">
    <property type="nucleotide sequence ID" value="NZ_QUNR01000001.1"/>
</dbReference>
<dbReference type="GO" id="GO:0006882">
    <property type="term" value="P:intracellular zinc ion homeostasis"/>
    <property type="evidence" value="ECO:0007669"/>
    <property type="project" value="TreeGrafter"/>
</dbReference>
<evidence type="ECO:0000313" key="12">
    <source>
        <dbReference type="EMBL" id="REH39962.1"/>
    </source>
</evidence>
<dbReference type="PANTHER" id="PTHR43840:SF15">
    <property type="entry name" value="MITOCHONDRIAL METAL TRANSPORTER 1-RELATED"/>
    <property type="match status" value="1"/>
</dbReference>
<dbReference type="GO" id="GO:0015093">
    <property type="term" value="F:ferrous iron transmembrane transporter activity"/>
    <property type="evidence" value="ECO:0007669"/>
    <property type="project" value="TreeGrafter"/>
</dbReference>
<feature type="transmembrane region" description="Helical" evidence="9">
    <location>
        <begin position="103"/>
        <end position="122"/>
    </location>
</feature>
<dbReference type="InterPro" id="IPR002524">
    <property type="entry name" value="Cation_efflux"/>
</dbReference>
<feature type="transmembrane region" description="Helical" evidence="9">
    <location>
        <begin position="69"/>
        <end position="91"/>
    </location>
</feature>
<accession>A0A3E0H9U5</accession>
<keyword evidence="3" id="KW-0813">Transport</keyword>
<keyword evidence="5 9" id="KW-0812">Transmembrane</keyword>
<dbReference type="Proteomes" id="UP000256774">
    <property type="component" value="Unassembled WGS sequence"/>
</dbReference>
<dbReference type="GO" id="GO:0015086">
    <property type="term" value="F:cadmium ion transmembrane transporter activity"/>
    <property type="evidence" value="ECO:0007669"/>
    <property type="project" value="TreeGrafter"/>
</dbReference>
<feature type="transmembrane region" description="Helical" evidence="9">
    <location>
        <begin position="175"/>
        <end position="197"/>
    </location>
</feature>
<keyword evidence="6" id="KW-0862">Zinc</keyword>
<dbReference type="Pfam" id="PF01545">
    <property type="entry name" value="Cation_efflux"/>
    <property type="match status" value="1"/>
</dbReference>
<organism evidence="12 13">
    <name type="scientific">Paraperlucidibaca baekdonensis</name>
    <dbReference type="NCBI Taxonomy" id="748120"/>
    <lineage>
        <taxon>Bacteria</taxon>
        <taxon>Pseudomonadati</taxon>
        <taxon>Pseudomonadota</taxon>
        <taxon>Gammaproteobacteria</taxon>
        <taxon>Moraxellales</taxon>
        <taxon>Moraxellaceae</taxon>
        <taxon>Paraperlucidibaca</taxon>
    </lineage>
</organism>
<keyword evidence="6" id="KW-0864">Zinc transport</keyword>
<dbReference type="SUPFAM" id="SSF160240">
    <property type="entry name" value="Cation efflux protein cytoplasmic domain-like"/>
    <property type="match status" value="1"/>
</dbReference>
<comment type="subcellular location">
    <subcellularLocation>
        <location evidence="1">Membrane</location>
        <topology evidence="1">Multi-pass membrane protein</topology>
    </subcellularLocation>
</comment>
<evidence type="ECO:0000256" key="1">
    <source>
        <dbReference type="ARBA" id="ARBA00004141"/>
    </source>
</evidence>
<dbReference type="PANTHER" id="PTHR43840">
    <property type="entry name" value="MITOCHONDRIAL METAL TRANSPORTER 1-RELATED"/>
    <property type="match status" value="1"/>
</dbReference>
<dbReference type="NCBIfam" id="TIGR01297">
    <property type="entry name" value="CDF"/>
    <property type="match status" value="1"/>
</dbReference>
<evidence type="ECO:0000259" key="10">
    <source>
        <dbReference type="Pfam" id="PF01545"/>
    </source>
</evidence>
<evidence type="ECO:0000256" key="5">
    <source>
        <dbReference type="ARBA" id="ARBA00022692"/>
    </source>
</evidence>
<evidence type="ECO:0000256" key="2">
    <source>
        <dbReference type="ARBA" id="ARBA00010212"/>
    </source>
</evidence>
<keyword evidence="7 9" id="KW-1133">Transmembrane helix</keyword>
<comment type="similarity">
    <text evidence="2">Belongs to the cation diffusion facilitator (CDF) transporter (TC 2.A.4) family. FieF subfamily.</text>
</comment>
<dbReference type="EMBL" id="QUNR01000001">
    <property type="protein sequence ID" value="REH39962.1"/>
    <property type="molecule type" value="Genomic_DNA"/>
</dbReference>
<dbReference type="InterPro" id="IPR050291">
    <property type="entry name" value="CDF_Transporter"/>
</dbReference>
<evidence type="ECO:0000256" key="3">
    <source>
        <dbReference type="ARBA" id="ARBA00022448"/>
    </source>
</evidence>
<dbReference type="InterPro" id="IPR027469">
    <property type="entry name" value="Cation_efflux_TMD_sf"/>
</dbReference>
<evidence type="ECO:0000256" key="4">
    <source>
        <dbReference type="ARBA" id="ARBA00022496"/>
    </source>
</evidence>
<dbReference type="GO" id="GO:0015341">
    <property type="term" value="F:zinc efflux antiporter activity"/>
    <property type="evidence" value="ECO:0007669"/>
    <property type="project" value="TreeGrafter"/>
</dbReference>